<comment type="caution">
    <text evidence="9">The sequence shown here is derived from an EMBL/GenBank/DDBJ whole genome shotgun (WGS) entry which is preliminary data.</text>
</comment>
<protein>
    <submittedName>
        <fullName evidence="9">ABC transporter permease subunit</fullName>
    </submittedName>
</protein>
<comment type="subcellular location">
    <subcellularLocation>
        <location evidence="1 7">Cell membrane</location>
        <topology evidence="1 7">Multi-pass membrane protein</topology>
    </subcellularLocation>
</comment>
<reference evidence="9 10" key="1">
    <citation type="submission" date="2019-10" db="EMBL/GenBank/DDBJ databases">
        <title>Description of Paenibacillus terrestris sp. nov.</title>
        <authorList>
            <person name="Carlier A."/>
            <person name="Qi S."/>
        </authorList>
    </citation>
    <scope>NUCLEOTIDE SEQUENCE [LARGE SCALE GENOMIC DNA]</scope>
    <source>
        <strain evidence="9 10">LMG 31458</strain>
    </source>
</reference>
<keyword evidence="5 7" id="KW-1133">Transmembrane helix</keyword>
<keyword evidence="10" id="KW-1185">Reference proteome</keyword>
<proteinExistence type="inferred from homology"/>
<gene>
    <name evidence="9" type="ORF">GC098_36705</name>
</gene>
<dbReference type="Pfam" id="PF00528">
    <property type="entry name" value="BPD_transp_1"/>
    <property type="match status" value="1"/>
</dbReference>
<accession>A0ABX1Y7D7</accession>
<dbReference type="PANTHER" id="PTHR43227">
    <property type="entry name" value="BLL4140 PROTEIN"/>
    <property type="match status" value="1"/>
</dbReference>
<evidence type="ECO:0000256" key="6">
    <source>
        <dbReference type="ARBA" id="ARBA00023136"/>
    </source>
</evidence>
<dbReference type="Proteomes" id="UP000616779">
    <property type="component" value="Unassembled WGS sequence"/>
</dbReference>
<dbReference type="EMBL" id="WHOA01000248">
    <property type="protein sequence ID" value="NOU76842.1"/>
    <property type="molecule type" value="Genomic_DNA"/>
</dbReference>
<feature type="transmembrane region" description="Helical" evidence="7">
    <location>
        <begin position="45"/>
        <end position="64"/>
    </location>
</feature>
<comment type="similarity">
    <text evidence="7">Belongs to the binding-protein-dependent transport system permease family.</text>
</comment>
<keyword evidence="2 7" id="KW-0813">Transport</keyword>
<dbReference type="Gene3D" id="1.10.3720.10">
    <property type="entry name" value="MetI-like"/>
    <property type="match status" value="1"/>
</dbReference>
<keyword evidence="3" id="KW-1003">Cell membrane</keyword>
<evidence type="ECO:0000256" key="2">
    <source>
        <dbReference type="ARBA" id="ARBA00022448"/>
    </source>
</evidence>
<evidence type="ECO:0000313" key="10">
    <source>
        <dbReference type="Proteomes" id="UP000616779"/>
    </source>
</evidence>
<evidence type="ECO:0000256" key="3">
    <source>
        <dbReference type="ARBA" id="ARBA00022475"/>
    </source>
</evidence>
<feature type="transmembrane region" description="Helical" evidence="7">
    <location>
        <begin position="146"/>
        <end position="166"/>
    </location>
</feature>
<dbReference type="InterPro" id="IPR000515">
    <property type="entry name" value="MetI-like"/>
</dbReference>
<evidence type="ECO:0000259" key="8">
    <source>
        <dbReference type="PROSITE" id="PS50928"/>
    </source>
</evidence>
<dbReference type="SUPFAM" id="SSF161098">
    <property type="entry name" value="MetI-like"/>
    <property type="match status" value="1"/>
</dbReference>
<dbReference type="InterPro" id="IPR035906">
    <property type="entry name" value="MetI-like_sf"/>
</dbReference>
<feature type="transmembrane region" description="Helical" evidence="7">
    <location>
        <begin position="247"/>
        <end position="268"/>
    </location>
</feature>
<name>A0ABX1Y7D7_9BACL</name>
<sequence>MINLENEERRCNFLEQIVPGGKTYPEKKLNGQHWRNRWKGIKRNWDLYVLIFPVIVFFILFEYVPMYGLQIAFKQFFVTKGIWGSPWIGFDHFTRFFESFYFLRILTNTLSIGVYQIAAGFPVPILLALMVNEIGRKKFQKWIQTILYAPHFLSTVIVVGLMIIFLSQENGLVNHVLVWMGIKPIAFLTNPGWFKSMFVTSGVWQQMGWNSIIYLAALAGIDPHLHESAQMDGASRLRRIWHINLPGLRPTIIILLILNMGTVLGVGFEKIYLLQNSLNMQASDVISTHVYRSGILGAEYGFSAAIGLFNSLINFVMLVVVNAIARKVSETSLW</sequence>
<evidence type="ECO:0000256" key="1">
    <source>
        <dbReference type="ARBA" id="ARBA00004651"/>
    </source>
</evidence>
<feature type="transmembrane region" description="Helical" evidence="7">
    <location>
        <begin position="112"/>
        <end position="134"/>
    </location>
</feature>
<evidence type="ECO:0000256" key="5">
    <source>
        <dbReference type="ARBA" id="ARBA00022989"/>
    </source>
</evidence>
<evidence type="ECO:0000313" key="9">
    <source>
        <dbReference type="EMBL" id="NOU76842.1"/>
    </source>
</evidence>
<keyword evidence="4 7" id="KW-0812">Transmembrane</keyword>
<feature type="domain" description="ABC transmembrane type-1" evidence="8">
    <location>
        <begin position="106"/>
        <end position="321"/>
    </location>
</feature>
<evidence type="ECO:0000256" key="4">
    <source>
        <dbReference type="ARBA" id="ARBA00022692"/>
    </source>
</evidence>
<dbReference type="PROSITE" id="PS50928">
    <property type="entry name" value="ABC_TM1"/>
    <property type="match status" value="1"/>
</dbReference>
<dbReference type="CDD" id="cd06261">
    <property type="entry name" value="TM_PBP2"/>
    <property type="match status" value="1"/>
</dbReference>
<feature type="transmembrane region" description="Helical" evidence="7">
    <location>
        <begin position="300"/>
        <end position="325"/>
    </location>
</feature>
<dbReference type="InterPro" id="IPR050809">
    <property type="entry name" value="UgpAE/MalFG_permease"/>
</dbReference>
<organism evidence="9 10">
    <name type="scientific">Paenibacillus phytorum</name>
    <dbReference type="NCBI Taxonomy" id="2654977"/>
    <lineage>
        <taxon>Bacteria</taxon>
        <taxon>Bacillati</taxon>
        <taxon>Bacillota</taxon>
        <taxon>Bacilli</taxon>
        <taxon>Bacillales</taxon>
        <taxon>Paenibacillaceae</taxon>
        <taxon>Paenibacillus</taxon>
    </lineage>
</organism>
<keyword evidence="6 7" id="KW-0472">Membrane</keyword>
<dbReference type="PANTHER" id="PTHR43227:SF11">
    <property type="entry name" value="BLL4140 PROTEIN"/>
    <property type="match status" value="1"/>
</dbReference>
<feature type="transmembrane region" description="Helical" evidence="7">
    <location>
        <begin position="172"/>
        <end position="189"/>
    </location>
</feature>
<evidence type="ECO:0000256" key="7">
    <source>
        <dbReference type="RuleBase" id="RU363032"/>
    </source>
</evidence>